<gene>
    <name evidence="1" type="ORF">LCGC14_0653310</name>
</gene>
<accession>A0A0F9R0W5</accession>
<sequence length="133" mass="15386">MKVYLSHAMRGKPNFALNTPKHNENCEVAMRIAEQLRKLFPKLYIYVPAESEPFIGAAYKKGYLNIEQILELDCIIVDQCDVVIVYVPNGDELQGGRLVEYNHAIRTNKPVCIFHKVEEAVDYIEAQYRRELI</sequence>
<dbReference type="EMBL" id="LAZR01001224">
    <property type="protein sequence ID" value="KKN48384.1"/>
    <property type="molecule type" value="Genomic_DNA"/>
</dbReference>
<protein>
    <recommendedName>
        <fullName evidence="2">Nucleoside 2-deoxyribosyltransferase</fullName>
    </recommendedName>
</protein>
<dbReference type="Gene3D" id="3.40.50.450">
    <property type="match status" value="1"/>
</dbReference>
<evidence type="ECO:0008006" key="2">
    <source>
        <dbReference type="Google" id="ProtNLM"/>
    </source>
</evidence>
<evidence type="ECO:0000313" key="1">
    <source>
        <dbReference type="EMBL" id="KKN48384.1"/>
    </source>
</evidence>
<comment type="caution">
    <text evidence="1">The sequence shown here is derived from an EMBL/GenBank/DDBJ whole genome shotgun (WGS) entry which is preliminary data.</text>
</comment>
<reference evidence="1" key="1">
    <citation type="journal article" date="2015" name="Nature">
        <title>Complex archaea that bridge the gap between prokaryotes and eukaryotes.</title>
        <authorList>
            <person name="Spang A."/>
            <person name="Saw J.H."/>
            <person name="Jorgensen S.L."/>
            <person name="Zaremba-Niedzwiedzka K."/>
            <person name="Martijn J."/>
            <person name="Lind A.E."/>
            <person name="van Eijk R."/>
            <person name="Schleper C."/>
            <person name="Guy L."/>
            <person name="Ettema T.J."/>
        </authorList>
    </citation>
    <scope>NUCLEOTIDE SEQUENCE</scope>
</reference>
<name>A0A0F9R0W5_9ZZZZ</name>
<organism evidence="1">
    <name type="scientific">marine sediment metagenome</name>
    <dbReference type="NCBI Taxonomy" id="412755"/>
    <lineage>
        <taxon>unclassified sequences</taxon>
        <taxon>metagenomes</taxon>
        <taxon>ecological metagenomes</taxon>
    </lineage>
</organism>
<dbReference type="AlphaFoldDB" id="A0A0F9R0W5"/>
<proteinExistence type="predicted"/>